<sequence length="52" mass="6175">LEQQMRQMSVVLKQRGDNDQCMAVARRPPLNDQYLEHIPDLREARRAICFPH</sequence>
<keyword evidence="2" id="KW-1185">Reference proteome</keyword>
<protein>
    <submittedName>
        <fullName evidence="1">Uncharacterized protein</fullName>
    </submittedName>
</protein>
<gene>
    <name evidence="1" type="ORF">HAX54_051671</name>
</gene>
<proteinExistence type="predicted"/>
<feature type="non-terminal residue" evidence="1">
    <location>
        <position position="1"/>
    </location>
</feature>
<evidence type="ECO:0000313" key="1">
    <source>
        <dbReference type="EMBL" id="MCE3052149.1"/>
    </source>
</evidence>
<comment type="caution">
    <text evidence="1">The sequence shown here is derived from an EMBL/GenBank/DDBJ whole genome shotgun (WGS) entry which is preliminary data.</text>
</comment>
<reference evidence="1 2" key="1">
    <citation type="journal article" date="2021" name="BMC Genomics">
        <title>Datura genome reveals duplications of psychoactive alkaloid biosynthetic genes and high mutation rate following tissue culture.</title>
        <authorList>
            <person name="Rajewski A."/>
            <person name="Carter-House D."/>
            <person name="Stajich J."/>
            <person name="Litt A."/>
        </authorList>
    </citation>
    <scope>NUCLEOTIDE SEQUENCE [LARGE SCALE GENOMIC DNA]</scope>
    <source>
        <strain evidence="1">AR-01</strain>
    </source>
</reference>
<dbReference type="Proteomes" id="UP000823775">
    <property type="component" value="Unassembled WGS sequence"/>
</dbReference>
<evidence type="ECO:0000313" key="2">
    <source>
        <dbReference type="Proteomes" id="UP000823775"/>
    </source>
</evidence>
<name>A0ABS8WPV1_DATST</name>
<accession>A0ABS8WPV1</accession>
<organism evidence="1 2">
    <name type="scientific">Datura stramonium</name>
    <name type="common">Jimsonweed</name>
    <name type="synonym">Common thornapple</name>
    <dbReference type="NCBI Taxonomy" id="4076"/>
    <lineage>
        <taxon>Eukaryota</taxon>
        <taxon>Viridiplantae</taxon>
        <taxon>Streptophyta</taxon>
        <taxon>Embryophyta</taxon>
        <taxon>Tracheophyta</taxon>
        <taxon>Spermatophyta</taxon>
        <taxon>Magnoliopsida</taxon>
        <taxon>eudicotyledons</taxon>
        <taxon>Gunneridae</taxon>
        <taxon>Pentapetalae</taxon>
        <taxon>asterids</taxon>
        <taxon>lamiids</taxon>
        <taxon>Solanales</taxon>
        <taxon>Solanaceae</taxon>
        <taxon>Solanoideae</taxon>
        <taxon>Datureae</taxon>
        <taxon>Datura</taxon>
    </lineage>
</organism>
<dbReference type="EMBL" id="JACEIK010009247">
    <property type="protein sequence ID" value="MCE3052149.1"/>
    <property type="molecule type" value="Genomic_DNA"/>
</dbReference>